<dbReference type="Gene3D" id="3.40.1090.10">
    <property type="entry name" value="Cytosolic phospholipase A2 catalytic domain"/>
    <property type="match status" value="1"/>
</dbReference>
<dbReference type="InterPro" id="IPR002641">
    <property type="entry name" value="PNPLA_dom"/>
</dbReference>
<evidence type="ECO:0000256" key="3">
    <source>
        <dbReference type="ARBA" id="ARBA00023098"/>
    </source>
</evidence>
<keyword evidence="2 4" id="KW-0442">Lipid degradation</keyword>
<sequence length="989" mass="112249">MLVQLGILCYVLSVLTCLSMWNRNVLRVPSYLHFTNLPSLNATKFHQASFIKRTGHEITRKSIKTLEAHSESKITLGDDHCDLLSIPPSTQDSTESRIVLQAFENALNTQNVTLQRNTLVCLGNIARTNLTLLDKLAHSSLVDTLVKVLEAPYRKSLWKFVNSCIWTAESISEEHVACQHLVLEFLQTATLTSQYIRTITRDDEKFKETLLKIYHCQDDATSNDTTVALLIEGIFRNIGFTIQRLDLKHPESTPADTSWSWDRVNIFKNGEGLDHLLFECHPVEPLGQISQQPITWIPYCYQDTSDRLQSLQRYMNIWFGTESYCMQMNLNDITLDMTDASTTRYKFGMLALANAKPIANVQVPLAMDLNLELLLKRLTEKTNDSSCMQFKTLADCYMELWKLIGTQDDAIVDAVFKIIDLNRLQEILHSSLQGTLGGTAKVDSPPHPARVTSRIDGLSHYIFPWFTRATEFFTRMLRHTKSPEAEPRIPLDFQVKNLHAITSGLLLDLIYSRGSQAFNAIYNNLALVSTLEQIRAMYPATIPPRDYNKDTTELDTTGEYTPILDKRRLDRLYKTRVVAPPGMKPTRVQEAANSLDSLLGFLTANLDTWRMDFYKRQRQCPRSDLGAIYNCNKLLNLLGHHPQETFGSGGVRILSLDGGGTKGVIALEILARIVDKIKKPLYESFDFICGTSTGGLLAALIALERVEIADIMRMYESFISHVFVKDSYHVTGTRLLTKYAYYDDKLLRELLEHSLGNYELVDYTGDSTCPKYFCMSTKLNENPLKPILWRNYNYPRESQSLHFKSIMEGSCVISLVDAIRATTAAPGFFTLYERNNGLYGDGALHSNNPSLVALEESKLVYPNKEIECIVSVGNGDVCSGLASEEEIDRVVENAMHHEGSDSKSMGVDKMINQLINAATNTDIVHRALENFMPSNRYFRFDPPIPLVRFDETDPKVLLNLRKRASEYMQTMQQQQRLEELGKVLKDDIY</sequence>
<dbReference type="InterPro" id="IPR011989">
    <property type="entry name" value="ARM-like"/>
</dbReference>
<protein>
    <submittedName>
        <fullName evidence="6">Bifunctional Acyl transferase-acyl hydrolase-lysophospholipase/Patatin-like phospholipase domain/Armadillo-like helical/Armadillo-type fold</fullName>
    </submittedName>
</protein>
<dbReference type="GO" id="GO:0006631">
    <property type="term" value="P:fatty acid metabolic process"/>
    <property type="evidence" value="ECO:0007669"/>
    <property type="project" value="TreeGrafter"/>
</dbReference>
<dbReference type="PANTHER" id="PTHR24185">
    <property type="entry name" value="CALCIUM-INDEPENDENT PHOSPHOLIPASE A2-GAMMA"/>
    <property type="match status" value="1"/>
</dbReference>
<dbReference type="PANTHER" id="PTHR24185:SF1">
    <property type="entry name" value="CALCIUM-INDEPENDENT PHOSPHOLIPASE A2-GAMMA"/>
    <property type="match status" value="1"/>
</dbReference>
<dbReference type="GO" id="GO:0016020">
    <property type="term" value="C:membrane"/>
    <property type="evidence" value="ECO:0007669"/>
    <property type="project" value="TreeGrafter"/>
</dbReference>
<dbReference type="SUPFAM" id="SSF48371">
    <property type="entry name" value="ARM repeat"/>
    <property type="match status" value="1"/>
</dbReference>
<comment type="caution">
    <text evidence="6">The sequence shown here is derived from an EMBL/GenBank/DDBJ whole genome shotgun (WGS) entry which is preliminary data.</text>
</comment>
<dbReference type="InterPro" id="IPR016035">
    <property type="entry name" value="Acyl_Trfase/lysoPLipase"/>
</dbReference>
<keyword evidence="1 4" id="KW-0378">Hydrolase</keyword>
<dbReference type="Pfam" id="PF01734">
    <property type="entry name" value="Patatin"/>
    <property type="match status" value="1"/>
</dbReference>
<evidence type="ECO:0000313" key="6">
    <source>
        <dbReference type="EMBL" id="KAK2195880.1"/>
    </source>
</evidence>
<dbReference type="KEGG" id="bdw:94336776"/>
<dbReference type="Gene3D" id="1.25.10.10">
    <property type="entry name" value="Leucine-rich Repeat Variant"/>
    <property type="match status" value="1"/>
</dbReference>
<proteinExistence type="predicted"/>
<evidence type="ECO:0000256" key="1">
    <source>
        <dbReference type="ARBA" id="ARBA00022801"/>
    </source>
</evidence>
<feature type="domain" description="PNPLA" evidence="5">
    <location>
        <begin position="654"/>
        <end position="854"/>
    </location>
</feature>
<feature type="short sequence motif" description="DGA/G" evidence="4">
    <location>
        <begin position="841"/>
        <end position="843"/>
    </location>
</feature>
<keyword evidence="7" id="KW-1185">Reference proteome</keyword>
<keyword evidence="6" id="KW-0808">Transferase</keyword>
<feature type="short sequence motif" description="GXGXXG" evidence="4">
    <location>
        <begin position="658"/>
        <end position="663"/>
    </location>
</feature>
<dbReference type="PROSITE" id="PS51635">
    <property type="entry name" value="PNPLA"/>
    <property type="match status" value="1"/>
</dbReference>
<dbReference type="GeneID" id="94336776"/>
<gene>
    <name evidence="6" type="ORF">BdWA1_002478</name>
</gene>
<dbReference type="RefSeq" id="XP_067802723.1">
    <property type="nucleotide sequence ID" value="XM_067947501.1"/>
</dbReference>
<organism evidence="6 7">
    <name type="scientific">Babesia duncani</name>
    <dbReference type="NCBI Taxonomy" id="323732"/>
    <lineage>
        <taxon>Eukaryota</taxon>
        <taxon>Sar</taxon>
        <taxon>Alveolata</taxon>
        <taxon>Apicomplexa</taxon>
        <taxon>Aconoidasida</taxon>
        <taxon>Piroplasmida</taxon>
        <taxon>Babesiidae</taxon>
        <taxon>Babesia</taxon>
    </lineage>
</organism>
<accession>A0AAD9UNH2</accession>
<evidence type="ECO:0000256" key="2">
    <source>
        <dbReference type="ARBA" id="ARBA00022963"/>
    </source>
</evidence>
<evidence type="ECO:0000259" key="5">
    <source>
        <dbReference type="PROSITE" id="PS51635"/>
    </source>
</evidence>
<keyword evidence="3 4" id="KW-0443">Lipid metabolism</keyword>
<feature type="short sequence motif" description="GXSXG" evidence="4">
    <location>
        <begin position="690"/>
        <end position="694"/>
    </location>
</feature>
<name>A0AAD9UNH2_9APIC</name>
<dbReference type="GO" id="GO:0004620">
    <property type="term" value="F:phospholipase activity"/>
    <property type="evidence" value="ECO:0007669"/>
    <property type="project" value="TreeGrafter"/>
</dbReference>
<reference evidence="6" key="1">
    <citation type="journal article" date="2023" name="Nat. Microbiol.">
        <title>Babesia duncani multi-omics identifies virulence factors and drug targets.</title>
        <authorList>
            <person name="Singh P."/>
            <person name="Lonardi S."/>
            <person name="Liang Q."/>
            <person name="Vydyam P."/>
            <person name="Khabirova E."/>
            <person name="Fang T."/>
            <person name="Gihaz S."/>
            <person name="Thekkiniath J."/>
            <person name="Munshi M."/>
            <person name="Abel S."/>
            <person name="Ciampossin L."/>
            <person name="Batugedara G."/>
            <person name="Gupta M."/>
            <person name="Lu X.M."/>
            <person name="Lenz T."/>
            <person name="Chakravarty S."/>
            <person name="Cornillot E."/>
            <person name="Hu Y."/>
            <person name="Ma W."/>
            <person name="Gonzalez L.M."/>
            <person name="Sanchez S."/>
            <person name="Estrada K."/>
            <person name="Sanchez-Flores A."/>
            <person name="Montero E."/>
            <person name="Harb O.S."/>
            <person name="Le Roch K.G."/>
            <person name="Mamoun C.B."/>
        </authorList>
    </citation>
    <scope>NUCLEOTIDE SEQUENCE</scope>
    <source>
        <strain evidence="6">WA1</strain>
    </source>
</reference>
<dbReference type="Proteomes" id="UP001214638">
    <property type="component" value="Unassembled WGS sequence"/>
</dbReference>
<evidence type="ECO:0000256" key="4">
    <source>
        <dbReference type="PROSITE-ProRule" id="PRU01161"/>
    </source>
</evidence>
<dbReference type="GO" id="GO:0016740">
    <property type="term" value="F:transferase activity"/>
    <property type="evidence" value="ECO:0007669"/>
    <property type="project" value="UniProtKB-KW"/>
</dbReference>
<feature type="active site" description="Proton acceptor" evidence="4">
    <location>
        <position position="841"/>
    </location>
</feature>
<dbReference type="SUPFAM" id="SSF52151">
    <property type="entry name" value="FabD/lysophospholipase-like"/>
    <property type="match status" value="1"/>
</dbReference>
<dbReference type="EMBL" id="JALLKP010000003">
    <property type="protein sequence ID" value="KAK2195880.1"/>
    <property type="molecule type" value="Genomic_DNA"/>
</dbReference>
<evidence type="ECO:0000313" key="7">
    <source>
        <dbReference type="Proteomes" id="UP001214638"/>
    </source>
</evidence>
<feature type="active site" description="Nucleophile" evidence="4">
    <location>
        <position position="692"/>
    </location>
</feature>
<dbReference type="AlphaFoldDB" id="A0AAD9UNH2"/>
<dbReference type="InterPro" id="IPR016024">
    <property type="entry name" value="ARM-type_fold"/>
</dbReference>
<dbReference type="GO" id="GO:0016042">
    <property type="term" value="P:lipid catabolic process"/>
    <property type="evidence" value="ECO:0007669"/>
    <property type="project" value="UniProtKB-UniRule"/>
</dbReference>